<gene>
    <name evidence="2" type="ORF">GHC57_02610</name>
</gene>
<dbReference type="RefSeq" id="WP_153340847.1">
    <property type="nucleotide sequence ID" value="NZ_WIVE01000003.1"/>
</dbReference>
<name>A0A7X1ZBP2_9PROT</name>
<dbReference type="Proteomes" id="UP000434582">
    <property type="component" value="Unassembled WGS sequence"/>
</dbReference>
<sequence>MSELTLDDVMAAIQSLRADMRGEIDALGDRIAALEARQDETERERDAEVDPETLVMLAAAVTSYLGKRVRIRSARRVRTGADGAPAWARHGRAAIQASHRLTRGL</sequence>
<reference evidence="2 3" key="1">
    <citation type="submission" date="2019-10" db="EMBL/GenBank/DDBJ databases">
        <title>Draft whole-genome sequence of the purple nonsulfur photosynthetic bacterium Roseospira navarrensis DSM 15114.</title>
        <authorList>
            <person name="Kyndt J.A."/>
            <person name="Meyer T.E."/>
        </authorList>
    </citation>
    <scope>NUCLEOTIDE SEQUENCE [LARGE SCALE GENOMIC DNA]</scope>
    <source>
        <strain evidence="2 3">DSM 15114</strain>
    </source>
</reference>
<keyword evidence="1" id="KW-0175">Coiled coil</keyword>
<evidence type="ECO:0000313" key="3">
    <source>
        <dbReference type="Proteomes" id="UP000434582"/>
    </source>
</evidence>
<organism evidence="2 3">
    <name type="scientific">Roseospira navarrensis</name>
    <dbReference type="NCBI Taxonomy" id="140058"/>
    <lineage>
        <taxon>Bacteria</taxon>
        <taxon>Pseudomonadati</taxon>
        <taxon>Pseudomonadota</taxon>
        <taxon>Alphaproteobacteria</taxon>
        <taxon>Rhodospirillales</taxon>
        <taxon>Rhodospirillaceae</taxon>
        <taxon>Roseospira</taxon>
    </lineage>
</organism>
<proteinExistence type="predicted"/>
<feature type="coiled-coil region" evidence="1">
    <location>
        <begin position="17"/>
        <end position="44"/>
    </location>
</feature>
<protein>
    <submittedName>
        <fullName evidence="2">Uncharacterized protein</fullName>
    </submittedName>
</protein>
<accession>A0A7X1ZBP2</accession>
<dbReference type="EMBL" id="WIVE01000003">
    <property type="protein sequence ID" value="MQX35403.1"/>
    <property type="molecule type" value="Genomic_DNA"/>
</dbReference>
<comment type="caution">
    <text evidence="2">The sequence shown here is derived from an EMBL/GenBank/DDBJ whole genome shotgun (WGS) entry which is preliminary data.</text>
</comment>
<keyword evidence="3" id="KW-1185">Reference proteome</keyword>
<dbReference type="AlphaFoldDB" id="A0A7X1ZBP2"/>
<evidence type="ECO:0000256" key="1">
    <source>
        <dbReference type="SAM" id="Coils"/>
    </source>
</evidence>
<evidence type="ECO:0000313" key="2">
    <source>
        <dbReference type="EMBL" id="MQX35403.1"/>
    </source>
</evidence>
<dbReference type="OrthoDB" id="292292at2"/>